<dbReference type="OrthoDB" id="264354at2759"/>
<gene>
    <name evidence="2" type="ORF">MICPUN_99223</name>
</gene>
<evidence type="ECO:0000313" key="2">
    <source>
        <dbReference type="EMBL" id="ACO62032.1"/>
    </source>
</evidence>
<dbReference type="Gene3D" id="3.40.1740.10">
    <property type="entry name" value="VC0467-like"/>
    <property type="match status" value="1"/>
</dbReference>
<dbReference type="InParanoid" id="C1E0N3"/>
<dbReference type="RefSeq" id="XP_002500774.1">
    <property type="nucleotide sequence ID" value="XM_002500728.1"/>
</dbReference>
<dbReference type="GeneID" id="8241521"/>
<dbReference type="eggNOG" id="ENOG502QWK9">
    <property type="taxonomic scope" value="Eukaryota"/>
</dbReference>
<dbReference type="STRING" id="296587.C1E0N3"/>
<dbReference type="AlphaFoldDB" id="C1E0N3"/>
<organism evidence="2 3">
    <name type="scientific">Micromonas commoda (strain RCC299 / NOUM17 / CCMP2709)</name>
    <name type="common">Picoplanktonic green alga</name>
    <dbReference type="NCBI Taxonomy" id="296587"/>
    <lineage>
        <taxon>Eukaryota</taxon>
        <taxon>Viridiplantae</taxon>
        <taxon>Chlorophyta</taxon>
        <taxon>Mamiellophyceae</taxon>
        <taxon>Mamiellales</taxon>
        <taxon>Mamiellaceae</taxon>
        <taxon>Micromonas</taxon>
    </lineage>
</organism>
<protein>
    <submittedName>
        <fullName evidence="2">Uncharacterized protein</fullName>
    </submittedName>
</protein>
<dbReference type="SUPFAM" id="SSF143456">
    <property type="entry name" value="VC0467-like"/>
    <property type="match status" value="1"/>
</dbReference>
<dbReference type="KEGG" id="mis:MICPUN_99223"/>
<reference evidence="2 3" key="1">
    <citation type="journal article" date="2009" name="Science">
        <title>Green evolution and dynamic adaptations revealed by genomes of the marine picoeukaryotes Micromonas.</title>
        <authorList>
            <person name="Worden A.Z."/>
            <person name="Lee J.H."/>
            <person name="Mock T."/>
            <person name="Rouze P."/>
            <person name="Simmons M.P."/>
            <person name="Aerts A.L."/>
            <person name="Allen A.E."/>
            <person name="Cuvelier M.L."/>
            <person name="Derelle E."/>
            <person name="Everett M.V."/>
            <person name="Foulon E."/>
            <person name="Grimwood J."/>
            <person name="Gundlach H."/>
            <person name="Henrissat B."/>
            <person name="Napoli C."/>
            <person name="McDonald S.M."/>
            <person name="Parker M.S."/>
            <person name="Rombauts S."/>
            <person name="Salamov A."/>
            <person name="Von Dassow P."/>
            <person name="Badger J.H."/>
            <person name="Coutinho P.M."/>
            <person name="Demir E."/>
            <person name="Dubchak I."/>
            <person name="Gentemann C."/>
            <person name="Eikrem W."/>
            <person name="Gready J.E."/>
            <person name="John U."/>
            <person name="Lanier W."/>
            <person name="Lindquist E.A."/>
            <person name="Lucas S."/>
            <person name="Mayer K.F."/>
            <person name="Moreau H."/>
            <person name="Not F."/>
            <person name="Otillar R."/>
            <person name="Panaud O."/>
            <person name="Pangilinan J."/>
            <person name="Paulsen I."/>
            <person name="Piegu B."/>
            <person name="Poliakov A."/>
            <person name="Robbens S."/>
            <person name="Schmutz J."/>
            <person name="Toulza E."/>
            <person name="Wyss T."/>
            <person name="Zelensky A."/>
            <person name="Zhou K."/>
            <person name="Armbrust E.V."/>
            <person name="Bhattacharya D."/>
            <person name="Goodenough U.W."/>
            <person name="Van de Peer Y."/>
            <person name="Grigoriev I.V."/>
        </authorList>
    </citation>
    <scope>NUCLEOTIDE SEQUENCE [LARGE SCALE GENOMIC DNA]</scope>
    <source>
        <strain evidence="3">RCC299 / NOUM17</strain>
    </source>
</reference>
<accession>C1E0N3</accession>
<name>C1E0N3_MICCC</name>
<evidence type="ECO:0000313" key="3">
    <source>
        <dbReference type="Proteomes" id="UP000002009"/>
    </source>
</evidence>
<proteinExistence type="predicted"/>
<dbReference type="EMBL" id="CP001324">
    <property type="protein sequence ID" value="ACO62032.1"/>
    <property type="molecule type" value="Genomic_DNA"/>
</dbReference>
<feature type="region of interest" description="Disordered" evidence="1">
    <location>
        <begin position="492"/>
        <end position="511"/>
    </location>
</feature>
<dbReference type="Proteomes" id="UP000002009">
    <property type="component" value="Chromosome 3"/>
</dbReference>
<sequence>MVMVSQPTHPAFYEDDVRYHKCNVCAAEFNIPPPTRHELMQSFTGAEIAALISEGCVIGSHRVFSDELERQMETMHPIQRLMTGYPHWIKGVYLIVDVREDNGRISLPVRTDASLDRVRQRFQAEAERSGYDGISLEVGGKKHTILAGVGSFKEVKDGDVEGIKATLAALKAPAMLVLASETEPDCGEDSVTAVNMCRPVQLPPAAAQHLDALNERSNGADSDLSTGIPDMMEWMEKFEDTEQFGSLDEAKNALRLEMHLAQYRATMDVMKKYPGVRRVKVEHFIGGPCESDDIMWCVVPGGMKRGWTVVSRTLDSSEDESDESVKRAKSNVSTLVSAMMLAHTRAVRRDDAQGDVCGGQTVRLRNLQARADLNGEVGLALRYDSESGRWMIRLRNGEGKSVKPDNLEAMDGEGGRVFAFWGDARWSRAQLLGEIARGHWGLCRAGVGDITTSTAERWESLETSGRMAFAPVTEMTEDFMKNAHREMQVFRPSAAAAEGEDEGVQRDHSED</sequence>
<evidence type="ECO:0000256" key="1">
    <source>
        <dbReference type="SAM" id="MobiDB-lite"/>
    </source>
</evidence>
<keyword evidence="3" id="KW-1185">Reference proteome</keyword>
<dbReference type="OMA" id="FAPVSEM"/>